<comment type="catalytic activity">
    <reaction evidence="10 12">
        <text>tRNA(Sec) + L-serine + ATP = L-seryl-tRNA(Sec) + AMP + diphosphate + H(+)</text>
        <dbReference type="Rhea" id="RHEA:42580"/>
        <dbReference type="Rhea" id="RHEA-COMP:9742"/>
        <dbReference type="Rhea" id="RHEA-COMP:10128"/>
        <dbReference type="ChEBI" id="CHEBI:15378"/>
        <dbReference type="ChEBI" id="CHEBI:30616"/>
        <dbReference type="ChEBI" id="CHEBI:33019"/>
        <dbReference type="ChEBI" id="CHEBI:33384"/>
        <dbReference type="ChEBI" id="CHEBI:78442"/>
        <dbReference type="ChEBI" id="CHEBI:78533"/>
        <dbReference type="ChEBI" id="CHEBI:456215"/>
        <dbReference type="EC" id="6.1.1.11"/>
    </reaction>
</comment>
<evidence type="ECO:0000256" key="12">
    <source>
        <dbReference type="HAMAP-Rule" id="MF_00176"/>
    </source>
</evidence>
<dbReference type="InterPro" id="IPR010978">
    <property type="entry name" value="tRNA-bd_arm"/>
</dbReference>
<dbReference type="AlphaFoldDB" id="A0A857NGU9"/>
<dbReference type="GO" id="GO:0016260">
    <property type="term" value="P:selenocysteine biosynthetic process"/>
    <property type="evidence" value="ECO:0007669"/>
    <property type="project" value="UniProtKB-UniRule"/>
</dbReference>
<comment type="similarity">
    <text evidence="3 12">Belongs to the class-II aminoacyl-tRNA synthetase family. Type-1 seryl-tRNA synthetase subfamily.</text>
</comment>
<feature type="binding site" evidence="12">
    <location>
        <position position="386"/>
    </location>
    <ligand>
        <name>L-serine</name>
        <dbReference type="ChEBI" id="CHEBI:33384"/>
    </ligand>
</feature>
<sequence length="427" mass="48623">MLDIQYIRDHPKTVRRAVTSKNLNPKVVDNLLDIDQKRRQLIAQVEDLRSQRNQLNQQLKQKQTPKLITQSKSLKSKLQDLEPQLNQLEKSFQDLLLQIPNLPLKDVPIGKDSSGNKQVKTWGKKPTLDFEPKNHIELGTSLGLFDLERGAKVAGFRGYYLTGDGVRLSLAIMLYALDKLSGKGFNLVMPPIINRRSAFINSGHFPWGESETYRLAQDETDPDNDYFLAGTAEVPLVSLYANETFSEKDLPIKMVGFSPCYRREIGNYGKDTKGIFRVHEFLKAEQVIICKNDLEESLQWHEKLLSYAEEILQDLGLHYRVMLMCTGDMGEPQAKKYDIETWMPGRQDYGETASDSIMTDFQSRRANIRYQAADGTLKFAHMLNNTAAPSTRLLIAILENYQQADGTVKVPAPLVPYVGKDLLRRED</sequence>
<evidence type="ECO:0000313" key="18">
    <source>
        <dbReference type="Proteomes" id="UP000463983"/>
    </source>
</evidence>
<dbReference type="Pfam" id="PF02403">
    <property type="entry name" value="Seryl_tRNA_N"/>
    <property type="match status" value="1"/>
</dbReference>
<dbReference type="HAMAP" id="MF_00176">
    <property type="entry name" value="Ser_tRNA_synth_type1"/>
    <property type="match status" value="1"/>
</dbReference>
<comment type="pathway">
    <text evidence="2 12">Aminoacyl-tRNA biosynthesis; selenocysteinyl-tRNA(Sec) biosynthesis; L-seryl-tRNA(Sec) from L-serine and tRNA(Sec): step 1/1.</text>
</comment>
<dbReference type="PANTHER" id="PTHR43697">
    <property type="entry name" value="SERYL-TRNA SYNTHETASE"/>
    <property type="match status" value="1"/>
</dbReference>
<feature type="binding site" evidence="13">
    <location>
        <position position="384"/>
    </location>
    <ligand>
        <name>L-serine</name>
        <dbReference type="ChEBI" id="CHEBI:33384"/>
    </ligand>
</feature>
<feature type="binding site" evidence="12 14">
    <location>
        <begin position="351"/>
        <end position="354"/>
    </location>
    <ligand>
        <name>ATP</name>
        <dbReference type="ChEBI" id="CHEBI:30616"/>
    </ligand>
</feature>
<dbReference type="PROSITE" id="PS50862">
    <property type="entry name" value="AA_TRNA_LIGASE_II"/>
    <property type="match status" value="1"/>
</dbReference>
<keyword evidence="5 12" id="KW-0436">Ligase</keyword>
<evidence type="ECO:0000256" key="6">
    <source>
        <dbReference type="ARBA" id="ARBA00022741"/>
    </source>
</evidence>
<evidence type="ECO:0000256" key="2">
    <source>
        <dbReference type="ARBA" id="ARBA00005045"/>
    </source>
</evidence>
<name>A0A857NGU9_9BACT</name>
<feature type="binding site" evidence="12">
    <location>
        <position position="278"/>
    </location>
    <ligand>
        <name>ATP</name>
        <dbReference type="ChEBI" id="CHEBI:30616"/>
    </ligand>
</feature>
<evidence type="ECO:0000256" key="3">
    <source>
        <dbReference type="ARBA" id="ARBA00010728"/>
    </source>
</evidence>
<comment type="catalytic activity">
    <reaction evidence="11 12">
        <text>tRNA(Ser) + L-serine + ATP = L-seryl-tRNA(Ser) + AMP + diphosphate + H(+)</text>
        <dbReference type="Rhea" id="RHEA:12292"/>
        <dbReference type="Rhea" id="RHEA-COMP:9669"/>
        <dbReference type="Rhea" id="RHEA-COMP:9703"/>
        <dbReference type="ChEBI" id="CHEBI:15378"/>
        <dbReference type="ChEBI" id="CHEBI:30616"/>
        <dbReference type="ChEBI" id="CHEBI:33019"/>
        <dbReference type="ChEBI" id="CHEBI:33384"/>
        <dbReference type="ChEBI" id="CHEBI:78442"/>
        <dbReference type="ChEBI" id="CHEBI:78533"/>
        <dbReference type="ChEBI" id="CHEBI:456215"/>
        <dbReference type="EC" id="6.1.1.11"/>
    </reaction>
</comment>
<dbReference type="Proteomes" id="UP000463983">
    <property type="component" value="Chromosome"/>
</dbReference>
<keyword evidence="18" id="KW-1185">Reference proteome</keyword>
<dbReference type="CDD" id="cd00770">
    <property type="entry name" value="SerRS_core"/>
    <property type="match status" value="1"/>
</dbReference>
<dbReference type="PANTHER" id="PTHR43697:SF1">
    <property type="entry name" value="SERINE--TRNA LIGASE"/>
    <property type="match status" value="1"/>
</dbReference>
<dbReference type="InterPro" id="IPR015866">
    <property type="entry name" value="Ser-tRNA-synth_1_N"/>
</dbReference>
<proteinExistence type="inferred from homology"/>
<evidence type="ECO:0000256" key="4">
    <source>
        <dbReference type="ARBA" id="ARBA00022490"/>
    </source>
</evidence>
<dbReference type="Gene3D" id="1.10.287.40">
    <property type="entry name" value="Serine-tRNA synthetase, tRNA binding domain"/>
    <property type="match status" value="1"/>
</dbReference>
<dbReference type="InterPro" id="IPR002317">
    <property type="entry name" value="Ser-tRNA-ligase_type_1"/>
</dbReference>
<dbReference type="InterPro" id="IPR002314">
    <property type="entry name" value="aa-tRNA-synt_IIb"/>
</dbReference>
<feature type="coiled-coil region" evidence="15">
    <location>
        <begin position="31"/>
        <end position="91"/>
    </location>
</feature>
<dbReference type="InterPro" id="IPR006195">
    <property type="entry name" value="aa-tRNA-synth_II"/>
</dbReference>
<comment type="subcellular location">
    <subcellularLocation>
        <location evidence="1 12">Cytoplasm</location>
    </subcellularLocation>
</comment>
<dbReference type="SUPFAM" id="SSF55681">
    <property type="entry name" value="Class II aaRS and biotin synthetases"/>
    <property type="match status" value="1"/>
</dbReference>
<dbReference type="InterPro" id="IPR045864">
    <property type="entry name" value="aa-tRNA-synth_II/BPL/LPL"/>
</dbReference>
<keyword evidence="8 12" id="KW-0648">Protein biosynthesis</keyword>
<feature type="site" description="Important for serine binding" evidence="13">
    <location>
        <position position="386"/>
    </location>
</feature>
<evidence type="ECO:0000256" key="15">
    <source>
        <dbReference type="SAM" id="Coils"/>
    </source>
</evidence>
<feature type="binding site" evidence="13">
    <location>
        <position position="262"/>
    </location>
    <ligand>
        <name>L-serine</name>
        <dbReference type="ChEBI" id="CHEBI:33384"/>
    </ligand>
</feature>
<keyword evidence="9 12" id="KW-0030">Aminoacyl-tRNA synthetase</keyword>
<evidence type="ECO:0000256" key="7">
    <source>
        <dbReference type="ARBA" id="ARBA00022840"/>
    </source>
</evidence>
<keyword evidence="15" id="KW-0175">Coiled coil</keyword>
<evidence type="ECO:0000256" key="11">
    <source>
        <dbReference type="ARBA" id="ARBA00048823"/>
    </source>
</evidence>
<feature type="binding site" evidence="14">
    <location>
        <begin position="278"/>
        <end position="281"/>
    </location>
    <ligand>
        <name>ATP</name>
        <dbReference type="ChEBI" id="CHEBI:30616"/>
    </ligand>
</feature>
<feature type="binding site" evidence="12 13">
    <location>
        <position position="285"/>
    </location>
    <ligand>
        <name>L-serine</name>
        <dbReference type="ChEBI" id="CHEBI:33384"/>
    </ligand>
</feature>
<dbReference type="GO" id="GO:0006434">
    <property type="term" value="P:seryl-tRNA aminoacylation"/>
    <property type="evidence" value="ECO:0007669"/>
    <property type="project" value="UniProtKB-UniRule"/>
</dbReference>
<dbReference type="PRINTS" id="PR00981">
    <property type="entry name" value="TRNASYNTHSER"/>
</dbReference>
<dbReference type="Gene3D" id="3.30.930.10">
    <property type="entry name" value="Bira Bifunctional Protein, Domain 2"/>
    <property type="match status" value="1"/>
</dbReference>
<feature type="binding site" evidence="13">
    <location>
        <position position="231"/>
    </location>
    <ligand>
        <name>L-serine</name>
        <dbReference type="ChEBI" id="CHEBI:33384"/>
    </ligand>
</feature>
<protein>
    <recommendedName>
        <fullName evidence="12">Serine--tRNA ligase</fullName>
        <ecNumber evidence="12">6.1.1.11</ecNumber>
    </recommendedName>
    <alternativeName>
        <fullName evidence="12">Seryl-tRNA synthetase</fullName>
        <shortName evidence="12">SerRS</shortName>
    </alternativeName>
    <alternativeName>
        <fullName evidence="12">Seryl-tRNA(Ser/Sec) synthetase</fullName>
    </alternativeName>
</protein>
<dbReference type="UniPathway" id="UPA00906">
    <property type="reaction ID" value="UER00895"/>
</dbReference>
<dbReference type="RefSeq" id="WP_161931772.1">
    <property type="nucleotide sequence ID" value="NZ_CP047901.1"/>
</dbReference>
<comment type="function">
    <text evidence="12">Catalyzes the attachment of serine to tRNA(Ser). Is also able to aminoacylate tRNA(Sec) with serine, to form the misacylated tRNA L-seryl-tRNA(Sec), which will be further converted into selenocysteinyl-tRNA(Sec).</text>
</comment>
<dbReference type="GO" id="GO:0005524">
    <property type="term" value="F:ATP binding"/>
    <property type="evidence" value="ECO:0007669"/>
    <property type="project" value="UniProtKB-UniRule"/>
</dbReference>
<organism evidence="17 18">
    <name type="scientific">Candidatus Chazhemtobacterium aquaticus</name>
    <dbReference type="NCBI Taxonomy" id="2715735"/>
    <lineage>
        <taxon>Bacteria</taxon>
        <taxon>Candidatus Chazhemtobacteraceae</taxon>
        <taxon>Candidatus Chazhemtobacterium</taxon>
    </lineage>
</organism>
<keyword evidence="4 12" id="KW-0963">Cytoplasm</keyword>
<feature type="binding site" evidence="12">
    <location>
        <begin position="231"/>
        <end position="233"/>
    </location>
    <ligand>
        <name>L-serine</name>
        <dbReference type="ChEBI" id="CHEBI:33384"/>
    </ligand>
</feature>
<evidence type="ECO:0000259" key="16">
    <source>
        <dbReference type="PROSITE" id="PS50862"/>
    </source>
</evidence>
<evidence type="ECO:0000256" key="14">
    <source>
        <dbReference type="PIRSR" id="PIRSR001529-2"/>
    </source>
</evidence>
<feature type="binding site" evidence="12 14">
    <location>
        <begin position="262"/>
        <end position="264"/>
    </location>
    <ligand>
        <name>ATP</name>
        <dbReference type="ChEBI" id="CHEBI:30616"/>
    </ligand>
</feature>
<dbReference type="GO" id="GO:0005737">
    <property type="term" value="C:cytoplasm"/>
    <property type="evidence" value="ECO:0007669"/>
    <property type="project" value="UniProtKB-SubCell"/>
</dbReference>
<keyword evidence="6 12" id="KW-0547">Nucleotide-binding</keyword>
<dbReference type="GO" id="GO:0004828">
    <property type="term" value="F:serine-tRNA ligase activity"/>
    <property type="evidence" value="ECO:0007669"/>
    <property type="project" value="UniProtKB-UniRule"/>
</dbReference>
<accession>A0A857NGU9</accession>
<dbReference type="SUPFAM" id="SSF46589">
    <property type="entry name" value="tRNA-binding arm"/>
    <property type="match status" value="1"/>
</dbReference>
<evidence type="ECO:0000256" key="8">
    <source>
        <dbReference type="ARBA" id="ARBA00022917"/>
    </source>
</evidence>
<reference evidence="18" key="1">
    <citation type="journal article" date="2020" name="Microorganisms">
        <title>Complete Genome of a Member of a New Bacterial Lineage in the Microgenomates Group Reveals an Unusual Nucleotide Composition Disparity Between Two Strands of DNA and Limited Metabolic Potential.</title>
        <authorList>
            <person name="Kadnikov V.V."/>
            <person name="Mardanov A.V."/>
            <person name="Beletsky A.V."/>
            <person name="Karnachuk O.V."/>
            <person name="Ravin N.V."/>
        </authorList>
    </citation>
    <scope>NUCLEOTIDE SEQUENCE [LARGE SCALE GENOMIC DNA]</scope>
</reference>
<dbReference type="EMBL" id="CP047901">
    <property type="protein sequence ID" value="QHO63388.1"/>
    <property type="molecule type" value="Genomic_DNA"/>
</dbReference>
<dbReference type="PIRSF" id="PIRSF001529">
    <property type="entry name" value="Ser-tRNA-synth_IIa"/>
    <property type="match status" value="1"/>
</dbReference>
<feature type="domain" description="Aminoacyl-transfer RNA synthetases class-II family profile" evidence="16">
    <location>
        <begin position="134"/>
        <end position="411"/>
    </location>
</feature>
<gene>
    <name evidence="12" type="primary">serS</name>
    <name evidence="17" type="ORF">MICH65_0407</name>
</gene>
<keyword evidence="7 12" id="KW-0067">ATP-binding</keyword>
<comment type="subunit">
    <text evidence="12">Homodimer. The tRNA molecule binds across the dimer.</text>
</comment>
<evidence type="ECO:0000313" key="17">
    <source>
        <dbReference type="EMBL" id="QHO63388.1"/>
    </source>
</evidence>
<dbReference type="KEGG" id="caqa:MICH65_0407"/>
<dbReference type="NCBIfam" id="TIGR00414">
    <property type="entry name" value="serS"/>
    <property type="match status" value="1"/>
</dbReference>
<dbReference type="InterPro" id="IPR042103">
    <property type="entry name" value="SerRS_1_N_sf"/>
</dbReference>
<dbReference type="EC" id="6.1.1.11" evidence="12"/>
<evidence type="ECO:0000256" key="5">
    <source>
        <dbReference type="ARBA" id="ARBA00022598"/>
    </source>
</evidence>
<evidence type="ECO:0000256" key="9">
    <source>
        <dbReference type="ARBA" id="ARBA00023146"/>
    </source>
</evidence>
<evidence type="ECO:0000256" key="10">
    <source>
        <dbReference type="ARBA" id="ARBA00047929"/>
    </source>
</evidence>
<dbReference type="Pfam" id="PF00587">
    <property type="entry name" value="tRNA-synt_2b"/>
    <property type="match status" value="1"/>
</dbReference>
<evidence type="ECO:0000256" key="1">
    <source>
        <dbReference type="ARBA" id="ARBA00004496"/>
    </source>
</evidence>
<evidence type="ECO:0000256" key="13">
    <source>
        <dbReference type="PIRSR" id="PIRSR001529-1"/>
    </source>
</evidence>
<comment type="domain">
    <text evidence="12">Consists of two distinct domains, a catalytic core and a N-terminal extension that is involved in tRNA binding.</text>
</comment>
<dbReference type="InterPro" id="IPR033729">
    <property type="entry name" value="SerRS_core"/>
</dbReference>